<name>A0A545T0N5_9GAMM</name>
<dbReference type="Pfam" id="PF02899">
    <property type="entry name" value="Phage_int_SAM_1"/>
    <property type="match status" value="1"/>
</dbReference>
<feature type="domain" description="Tyr recombinase" evidence="13">
    <location>
        <begin position="112"/>
        <end position="292"/>
    </location>
</feature>
<dbReference type="Pfam" id="PF00589">
    <property type="entry name" value="Phage_integrase"/>
    <property type="match status" value="1"/>
</dbReference>
<evidence type="ECO:0000256" key="3">
    <source>
        <dbReference type="ARBA" id="ARBA00015804"/>
    </source>
</evidence>
<evidence type="ECO:0000256" key="8">
    <source>
        <dbReference type="ARBA" id="ARBA00023125"/>
    </source>
</evidence>
<keyword evidence="5 11" id="KW-0132">Cell division</keyword>
<evidence type="ECO:0000256" key="4">
    <source>
        <dbReference type="ARBA" id="ARBA00022490"/>
    </source>
</evidence>
<dbReference type="InterPro" id="IPR013762">
    <property type="entry name" value="Integrase-like_cat_sf"/>
</dbReference>
<gene>
    <name evidence="11 15" type="primary">xerC</name>
    <name evidence="15" type="ORF">FKG94_20790</name>
</gene>
<feature type="domain" description="Core-binding (CB)" evidence="14">
    <location>
        <begin position="5"/>
        <end position="91"/>
    </location>
</feature>
<dbReference type="CDD" id="cd00798">
    <property type="entry name" value="INT_XerDC_C"/>
    <property type="match status" value="1"/>
</dbReference>
<dbReference type="InterPro" id="IPR004107">
    <property type="entry name" value="Integrase_SAM-like_N"/>
</dbReference>
<dbReference type="GO" id="GO:0051301">
    <property type="term" value="P:cell division"/>
    <property type="evidence" value="ECO:0007669"/>
    <property type="project" value="UniProtKB-UniRule"/>
</dbReference>
<evidence type="ECO:0000256" key="12">
    <source>
        <dbReference type="SAM" id="MobiDB-lite"/>
    </source>
</evidence>
<comment type="subcellular location">
    <subcellularLocation>
        <location evidence="1 11">Cytoplasm</location>
    </subcellularLocation>
</comment>
<evidence type="ECO:0000256" key="7">
    <source>
        <dbReference type="ARBA" id="ARBA00022908"/>
    </source>
</evidence>
<comment type="similarity">
    <text evidence="2 11">Belongs to the 'phage' integrase family. XerC subfamily.</text>
</comment>
<accession>A0A545T0N5</accession>
<reference evidence="15 16" key="1">
    <citation type="submission" date="2019-06" db="EMBL/GenBank/DDBJ databases">
        <title>Whole genome sequence for Cellvibrionaceae sp. R142.</title>
        <authorList>
            <person name="Wang G."/>
        </authorList>
    </citation>
    <scope>NUCLEOTIDE SEQUENCE [LARGE SCALE GENOMIC DNA]</scope>
    <source>
        <strain evidence="15 16">R142</strain>
    </source>
</reference>
<evidence type="ECO:0000256" key="1">
    <source>
        <dbReference type="ARBA" id="ARBA00004496"/>
    </source>
</evidence>
<dbReference type="InterPro" id="IPR044068">
    <property type="entry name" value="CB"/>
</dbReference>
<evidence type="ECO:0000313" key="16">
    <source>
        <dbReference type="Proteomes" id="UP000319732"/>
    </source>
</evidence>
<dbReference type="PANTHER" id="PTHR30349">
    <property type="entry name" value="PHAGE INTEGRASE-RELATED"/>
    <property type="match status" value="1"/>
</dbReference>
<dbReference type="GO" id="GO:0007059">
    <property type="term" value="P:chromosome segregation"/>
    <property type="evidence" value="ECO:0007669"/>
    <property type="project" value="UniProtKB-UniRule"/>
</dbReference>
<keyword evidence="8 11" id="KW-0238">DNA-binding</keyword>
<feature type="active site" description="O-(3'-phospho-DNA)-tyrosine intermediate" evidence="11">
    <location>
        <position position="279"/>
    </location>
</feature>
<dbReference type="GO" id="GO:0005737">
    <property type="term" value="C:cytoplasm"/>
    <property type="evidence" value="ECO:0007669"/>
    <property type="project" value="UniProtKB-SubCell"/>
</dbReference>
<keyword evidence="7 11" id="KW-0229">DNA integration</keyword>
<evidence type="ECO:0000259" key="14">
    <source>
        <dbReference type="PROSITE" id="PS51900"/>
    </source>
</evidence>
<dbReference type="Proteomes" id="UP000319732">
    <property type="component" value="Unassembled WGS sequence"/>
</dbReference>
<dbReference type="InterPro" id="IPR023009">
    <property type="entry name" value="Tyrosine_recombinase_XerC/XerD"/>
</dbReference>
<sequence>MSEPLPLQRENLAFQRYLVTERQLSPRTAAAYQRDIDKLRHYCAEQGIERVADIRPFHLHQSLATLHRRGLGGKSLQRWLSGLRSFFEFCLRRGWLKANPAAGIRAPKSARTLPKTLDVDQAGQFVSLPGKRAIDCRDRAVVELMYSSGLRLAELVSLDIADIDLADASLRVLGKGNKTRQLPVGKMACRALRDWLRARAELAGAGEPALFVSRRGGRLQPRSVQQRLQQISQRQAMEQPVHPHMLRHSFASHMLESSGDLRAVQELLGHANISTTQVYTHLDFQHLARVYDAAHPRARRTGNAEGGVTDNLEPPENRPEAPQ</sequence>
<dbReference type="InterPro" id="IPR011010">
    <property type="entry name" value="DNA_brk_join_enz"/>
</dbReference>
<keyword evidence="16" id="KW-1185">Reference proteome</keyword>
<feature type="active site" evidence="11">
    <location>
        <position position="244"/>
    </location>
</feature>
<evidence type="ECO:0000256" key="2">
    <source>
        <dbReference type="ARBA" id="ARBA00006657"/>
    </source>
</evidence>
<feature type="active site" evidence="11">
    <location>
        <position position="270"/>
    </location>
</feature>
<dbReference type="GO" id="GO:0003677">
    <property type="term" value="F:DNA binding"/>
    <property type="evidence" value="ECO:0007669"/>
    <property type="project" value="UniProtKB-UniRule"/>
</dbReference>
<dbReference type="GO" id="GO:0006313">
    <property type="term" value="P:DNA transposition"/>
    <property type="evidence" value="ECO:0007669"/>
    <property type="project" value="UniProtKB-UniRule"/>
</dbReference>
<evidence type="ECO:0000256" key="10">
    <source>
        <dbReference type="ARBA" id="ARBA00023306"/>
    </source>
</evidence>
<keyword evidence="4 11" id="KW-0963">Cytoplasm</keyword>
<dbReference type="NCBIfam" id="NF001399">
    <property type="entry name" value="PRK00283.1"/>
    <property type="match status" value="1"/>
</dbReference>
<evidence type="ECO:0000256" key="6">
    <source>
        <dbReference type="ARBA" id="ARBA00022829"/>
    </source>
</evidence>
<dbReference type="InterPro" id="IPR050090">
    <property type="entry name" value="Tyrosine_recombinase_XerCD"/>
</dbReference>
<feature type="active site" evidence="11">
    <location>
        <position position="151"/>
    </location>
</feature>
<dbReference type="Gene3D" id="1.10.150.130">
    <property type="match status" value="1"/>
</dbReference>
<dbReference type="PROSITE" id="PS51898">
    <property type="entry name" value="TYR_RECOMBINASE"/>
    <property type="match status" value="1"/>
</dbReference>
<dbReference type="HAMAP" id="MF_01808">
    <property type="entry name" value="Recomb_XerC_XerD"/>
    <property type="match status" value="1"/>
</dbReference>
<dbReference type="RefSeq" id="WP_142928867.1">
    <property type="nucleotide sequence ID" value="NZ_ML660101.1"/>
</dbReference>
<dbReference type="InterPro" id="IPR010998">
    <property type="entry name" value="Integrase_recombinase_N"/>
</dbReference>
<dbReference type="SUPFAM" id="SSF56349">
    <property type="entry name" value="DNA breaking-rejoining enzymes"/>
    <property type="match status" value="1"/>
</dbReference>
<comment type="caution">
    <text evidence="15">The sequence shown here is derived from an EMBL/GenBank/DDBJ whole genome shotgun (WGS) entry which is preliminary data.</text>
</comment>
<organism evidence="15 16">
    <name type="scientific">Exilibacterium tricleocarpae</name>
    <dbReference type="NCBI Taxonomy" id="2591008"/>
    <lineage>
        <taxon>Bacteria</taxon>
        <taxon>Pseudomonadati</taxon>
        <taxon>Pseudomonadota</taxon>
        <taxon>Gammaproteobacteria</taxon>
        <taxon>Cellvibrionales</taxon>
        <taxon>Cellvibrionaceae</taxon>
        <taxon>Exilibacterium</taxon>
    </lineage>
</organism>
<feature type="active site" evidence="11">
    <location>
        <position position="175"/>
    </location>
</feature>
<comment type="subunit">
    <text evidence="11">Forms a cyclic heterotetrameric complex composed of two molecules of XerC and two molecules of XerD.</text>
</comment>
<evidence type="ECO:0000256" key="11">
    <source>
        <dbReference type="HAMAP-Rule" id="MF_01808"/>
    </source>
</evidence>
<dbReference type="Gene3D" id="1.10.443.10">
    <property type="entry name" value="Intergrase catalytic core"/>
    <property type="match status" value="1"/>
</dbReference>
<feature type="region of interest" description="Disordered" evidence="12">
    <location>
        <begin position="297"/>
        <end position="323"/>
    </location>
</feature>
<dbReference type="EMBL" id="VHSG01000023">
    <property type="protein sequence ID" value="TQV70766.1"/>
    <property type="molecule type" value="Genomic_DNA"/>
</dbReference>
<dbReference type="OrthoDB" id="9801717at2"/>
<keyword evidence="10 11" id="KW-0131">Cell cycle</keyword>
<protein>
    <recommendedName>
        <fullName evidence="3 11">Tyrosine recombinase XerC</fullName>
    </recommendedName>
</protein>
<dbReference type="NCBIfam" id="TIGR02224">
    <property type="entry name" value="recomb_XerC"/>
    <property type="match status" value="1"/>
</dbReference>
<comment type="function">
    <text evidence="11">Site-specific tyrosine recombinase, which acts by catalyzing the cutting and rejoining of the recombining DNA molecules. The XerC-XerD complex is essential to convert dimers of the bacterial chromosome into monomers to permit their segregation at cell division. It also contributes to the segregational stability of plasmids.</text>
</comment>
<dbReference type="InterPro" id="IPR011931">
    <property type="entry name" value="Recomb_XerC"/>
</dbReference>
<feature type="active site" evidence="11">
    <location>
        <position position="247"/>
    </location>
</feature>
<keyword evidence="9 11" id="KW-0233">DNA recombination</keyword>
<dbReference type="PANTHER" id="PTHR30349:SF81">
    <property type="entry name" value="TYROSINE RECOMBINASE XERC"/>
    <property type="match status" value="1"/>
</dbReference>
<dbReference type="PROSITE" id="PS51900">
    <property type="entry name" value="CB"/>
    <property type="match status" value="1"/>
</dbReference>
<evidence type="ECO:0000256" key="5">
    <source>
        <dbReference type="ARBA" id="ARBA00022618"/>
    </source>
</evidence>
<evidence type="ECO:0000259" key="13">
    <source>
        <dbReference type="PROSITE" id="PS51898"/>
    </source>
</evidence>
<evidence type="ECO:0000313" key="15">
    <source>
        <dbReference type="EMBL" id="TQV70766.1"/>
    </source>
</evidence>
<evidence type="ECO:0000256" key="9">
    <source>
        <dbReference type="ARBA" id="ARBA00023172"/>
    </source>
</evidence>
<proteinExistence type="inferred from homology"/>
<dbReference type="GO" id="GO:0009037">
    <property type="term" value="F:tyrosine-based site-specific recombinase activity"/>
    <property type="evidence" value="ECO:0007669"/>
    <property type="project" value="UniProtKB-UniRule"/>
</dbReference>
<keyword evidence="6 11" id="KW-0159">Chromosome partition</keyword>
<dbReference type="InterPro" id="IPR002104">
    <property type="entry name" value="Integrase_catalytic"/>
</dbReference>
<dbReference type="AlphaFoldDB" id="A0A545T0N5"/>